<comment type="caution">
    <text evidence="2">The sequence shown here is derived from an EMBL/GenBank/DDBJ whole genome shotgun (WGS) entry which is preliminary data.</text>
</comment>
<dbReference type="SMART" id="SM00443">
    <property type="entry name" value="G_patch"/>
    <property type="match status" value="1"/>
</dbReference>
<evidence type="ECO:0000313" key="2">
    <source>
        <dbReference type="EMBL" id="RCI03535.1"/>
    </source>
</evidence>
<sequence>TESAEVNSKKVKIPKDHALRKLGTTRGKVMPGEVVGSNAQPIASSNIGHRMLTAMGWKEGDSIGNDGIKEPIIAIKRAKRSGLGA</sequence>
<reference evidence="2 3" key="1">
    <citation type="journal article" date="2018" name="G3 (Bethesda)">
        <title>Phylogenetic and Phylogenomic Definition of Rhizopus Species.</title>
        <authorList>
            <person name="Gryganskyi A.P."/>
            <person name="Golan J."/>
            <person name="Dolatabadi S."/>
            <person name="Mondo S."/>
            <person name="Robb S."/>
            <person name="Idnurm A."/>
            <person name="Muszewska A."/>
            <person name="Steczkiewicz K."/>
            <person name="Masonjones S."/>
            <person name="Liao H.L."/>
            <person name="Gajdeczka M.T."/>
            <person name="Anike F."/>
            <person name="Vuek A."/>
            <person name="Anishchenko I.M."/>
            <person name="Voigt K."/>
            <person name="de Hoog G.S."/>
            <person name="Smith M.E."/>
            <person name="Heitman J."/>
            <person name="Vilgalys R."/>
            <person name="Stajich J.E."/>
        </authorList>
    </citation>
    <scope>NUCLEOTIDE SEQUENCE [LARGE SCALE GENOMIC DNA]</scope>
    <source>
        <strain evidence="2 3">LSU 92-RS-03</strain>
    </source>
</reference>
<dbReference type="PROSITE" id="PS50174">
    <property type="entry name" value="G_PATCH"/>
    <property type="match status" value="1"/>
</dbReference>
<dbReference type="AlphaFoldDB" id="A0A367KMS1"/>
<dbReference type="InterPro" id="IPR000467">
    <property type="entry name" value="G_patch_dom"/>
</dbReference>
<keyword evidence="3" id="KW-1185">Reference proteome</keyword>
<protein>
    <submittedName>
        <fullName evidence="2">Squalene synthetase-like protein</fullName>
    </submittedName>
</protein>
<dbReference type="InterPro" id="IPR051189">
    <property type="entry name" value="Splicing_assoc_domain"/>
</dbReference>
<dbReference type="GO" id="GO:0003676">
    <property type="term" value="F:nucleic acid binding"/>
    <property type="evidence" value="ECO:0007669"/>
    <property type="project" value="InterPro"/>
</dbReference>
<feature type="domain" description="G-patch" evidence="1">
    <location>
        <begin position="44"/>
        <end position="85"/>
    </location>
</feature>
<gene>
    <name evidence="2" type="primary">SQS1</name>
    <name evidence="2" type="ORF">CU098_002318</name>
</gene>
<feature type="non-terminal residue" evidence="2">
    <location>
        <position position="1"/>
    </location>
</feature>
<organism evidence="2 3">
    <name type="scientific">Rhizopus stolonifer</name>
    <name type="common">Rhizopus nigricans</name>
    <dbReference type="NCBI Taxonomy" id="4846"/>
    <lineage>
        <taxon>Eukaryota</taxon>
        <taxon>Fungi</taxon>
        <taxon>Fungi incertae sedis</taxon>
        <taxon>Mucoromycota</taxon>
        <taxon>Mucoromycotina</taxon>
        <taxon>Mucoromycetes</taxon>
        <taxon>Mucorales</taxon>
        <taxon>Mucorineae</taxon>
        <taxon>Rhizopodaceae</taxon>
        <taxon>Rhizopus</taxon>
    </lineage>
</organism>
<dbReference type="EMBL" id="PJQM01000983">
    <property type="protein sequence ID" value="RCI03535.1"/>
    <property type="molecule type" value="Genomic_DNA"/>
</dbReference>
<accession>A0A367KMS1</accession>
<dbReference type="Proteomes" id="UP000253551">
    <property type="component" value="Unassembled WGS sequence"/>
</dbReference>
<dbReference type="Pfam" id="PF01585">
    <property type="entry name" value="G-patch"/>
    <property type="match status" value="1"/>
</dbReference>
<dbReference type="PANTHER" id="PTHR14195">
    <property type="entry name" value="G PATCH DOMAIN CONTAINING PROTEIN 2"/>
    <property type="match status" value="1"/>
</dbReference>
<dbReference type="STRING" id="4846.A0A367KMS1"/>
<dbReference type="OrthoDB" id="21470at2759"/>
<evidence type="ECO:0000259" key="1">
    <source>
        <dbReference type="PROSITE" id="PS50174"/>
    </source>
</evidence>
<evidence type="ECO:0000313" key="3">
    <source>
        <dbReference type="Proteomes" id="UP000253551"/>
    </source>
</evidence>
<proteinExistence type="predicted"/>
<name>A0A367KMS1_RHIST</name>